<feature type="domain" description="PilZ" evidence="1">
    <location>
        <begin position="10"/>
        <end position="100"/>
    </location>
</feature>
<evidence type="ECO:0000313" key="2">
    <source>
        <dbReference type="EMBL" id="UZW17014.1"/>
    </source>
</evidence>
<dbReference type="EMBL" id="CP112866">
    <property type="protein sequence ID" value="UZW17014.1"/>
    <property type="molecule type" value="Genomic_DNA"/>
</dbReference>
<dbReference type="Gene3D" id="2.40.10.220">
    <property type="entry name" value="predicted glycosyltransferase like domains"/>
    <property type="match status" value="1"/>
</dbReference>
<keyword evidence="3" id="KW-1185">Reference proteome</keyword>
<dbReference type="Pfam" id="PF07238">
    <property type="entry name" value="PilZ"/>
    <property type="match status" value="1"/>
</dbReference>
<dbReference type="RefSeq" id="WP_181078093.1">
    <property type="nucleotide sequence ID" value="NZ_CP112866.1"/>
</dbReference>
<accession>A0ABY6QB49</accession>
<dbReference type="InterPro" id="IPR009875">
    <property type="entry name" value="PilZ_domain"/>
</dbReference>
<gene>
    <name evidence="2" type="ORF">OSC50_16670</name>
</gene>
<proteinExistence type="predicted"/>
<sequence>MSEHERDYAEKRDFIRMRVDANVSLIHAGQEIEGVCLDLSSSGMQVQAPRQFSVGDLLSVRIDSEHAALKGLEAETEVVWIKADGEQHETQRLGLKILKMR</sequence>
<reference evidence="2" key="1">
    <citation type="submission" date="2022-11" db="EMBL/GenBank/DDBJ databases">
        <title>Taxonomic description of a new Pseudomonas species.</title>
        <authorList>
            <person name="Tambong J.T."/>
        </authorList>
    </citation>
    <scope>NUCLEOTIDE SEQUENCE</scope>
    <source>
        <strain evidence="2">S1Bt42</strain>
    </source>
</reference>
<protein>
    <submittedName>
        <fullName evidence="2">PilZ domain-containing protein</fullName>
    </submittedName>
</protein>
<organism evidence="2 3">
    <name type="scientific">Pseudomonas quebecensis</name>
    <dbReference type="NCBI Taxonomy" id="2995174"/>
    <lineage>
        <taxon>Bacteria</taxon>
        <taxon>Pseudomonadati</taxon>
        <taxon>Pseudomonadota</taxon>
        <taxon>Gammaproteobacteria</taxon>
        <taxon>Pseudomonadales</taxon>
        <taxon>Pseudomonadaceae</taxon>
        <taxon>Pseudomonas</taxon>
    </lineage>
</organism>
<dbReference type="SUPFAM" id="SSF141371">
    <property type="entry name" value="PilZ domain-like"/>
    <property type="match status" value="1"/>
</dbReference>
<evidence type="ECO:0000259" key="1">
    <source>
        <dbReference type="Pfam" id="PF07238"/>
    </source>
</evidence>
<name>A0ABY6QB49_9PSED</name>
<dbReference type="Proteomes" id="UP001164116">
    <property type="component" value="Chromosome"/>
</dbReference>
<evidence type="ECO:0000313" key="3">
    <source>
        <dbReference type="Proteomes" id="UP001164116"/>
    </source>
</evidence>